<evidence type="ECO:0000256" key="4">
    <source>
        <dbReference type="ARBA" id="ARBA00022737"/>
    </source>
</evidence>
<dbReference type="GO" id="GO:0016020">
    <property type="term" value="C:membrane"/>
    <property type="evidence" value="ECO:0007669"/>
    <property type="project" value="UniProtKB-SubCell"/>
</dbReference>
<dbReference type="InterPro" id="IPR050173">
    <property type="entry name" value="ABC_transporter_C-like"/>
</dbReference>
<feature type="transmembrane region" description="Helical" evidence="10">
    <location>
        <begin position="319"/>
        <end position="339"/>
    </location>
</feature>
<dbReference type="CDD" id="cd18604">
    <property type="entry name" value="ABC_6TM_VMR1_D2_like"/>
    <property type="match status" value="1"/>
</dbReference>
<dbReference type="PROSITE" id="PS00227">
    <property type="entry name" value="TUBULIN"/>
    <property type="match status" value="1"/>
</dbReference>
<accession>A0A9N9ZI44</accession>
<evidence type="ECO:0000256" key="6">
    <source>
        <dbReference type="ARBA" id="ARBA00022840"/>
    </source>
</evidence>
<feature type="transmembrane region" description="Helical" evidence="10">
    <location>
        <begin position="37"/>
        <end position="57"/>
    </location>
</feature>
<dbReference type="GO" id="GO:0140359">
    <property type="term" value="F:ABC-type transporter activity"/>
    <property type="evidence" value="ECO:0007669"/>
    <property type="project" value="InterPro"/>
</dbReference>
<dbReference type="SUPFAM" id="SSF52540">
    <property type="entry name" value="P-loop containing nucleoside triphosphate hydrolases"/>
    <property type="match status" value="2"/>
</dbReference>
<dbReference type="OrthoDB" id="6500128at2759"/>
<dbReference type="InterPro" id="IPR017975">
    <property type="entry name" value="Tubulin_CS"/>
</dbReference>
<feature type="transmembrane region" description="Helical" evidence="10">
    <location>
        <begin position="447"/>
        <end position="466"/>
    </location>
</feature>
<feature type="domain" description="ABC transmembrane type-1" evidence="12">
    <location>
        <begin position="285"/>
        <end position="581"/>
    </location>
</feature>
<dbReference type="PANTHER" id="PTHR24223">
    <property type="entry name" value="ATP-BINDING CASSETTE SUB-FAMILY C"/>
    <property type="match status" value="1"/>
</dbReference>
<feature type="transmembrane region" description="Helical" evidence="10">
    <location>
        <begin position="140"/>
        <end position="160"/>
    </location>
</feature>
<keyword evidence="5" id="KW-0547">Nucleotide-binding</keyword>
<dbReference type="Gene3D" id="1.20.1560.10">
    <property type="entry name" value="ABC transporter type 1, transmembrane domain"/>
    <property type="match status" value="2"/>
</dbReference>
<dbReference type="FunFam" id="1.20.1560.10:FF:000013">
    <property type="entry name" value="ABC transporter C family member 2"/>
    <property type="match status" value="1"/>
</dbReference>
<dbReference type="GO" id="GO:0005524">
    <property type="term" value="F:ATP binding"/>
    <property type="evidence" value="ECO:0007669"/>
    <property type="project" value="UniProtKB-KW"/>
</dbReference>
<name>A0A9N9ZI44_9HYPO</name>
<evidence type="ECO:0000256" key="2">
    <source>
        <dbReference type="ARBA" id="ARBA00022448"/>
    </source>
</evidence>
<dbReference type="GO" id="GO:0007017">
    <property type="term" value="P:microtubule-based process"/>
    <property type="evidence" value="ECO:0007669"/>
    <property type="project" value="InterPro"/>
</dbReference>
<evidence type="ECO:0000313" key="13">
    <source>
        <dbReference type="EMBL" id="CAH0055610.1"/>
    </source>
</evidence>
<dbReference type="Pfam" id="PF00664">
    <property type="entry name" value="ABC_membrane"/>
    <property type="match status" value="2"/>
</dbReference>
<dbReference type="PROSITE" id="PS50893">
    <property type="entry name" value="ABC_TRANSPORTER_2"/>
    <property type="match status" value="2"/>
</dbReference>
<dbReference type="PANTHER" id="PTHR24223:SF356">
    <property type="entry name" value="ATP-BINDING CASSETTE TRANSPORTER ABC4"/>
    <property type="match status" value="1"/>
</dbReference>
<dbReference type="Pfam" id="PF00005">
    <property type="entry name" value="ABC_tran"/>
    <property type="match status" value="2"/>
</dbReference>
<comment type="subcellular location">
    <subcellularLocation>
        <location evidence="1">Membrane</location>
        <topology evidence="1">Multi-pass membrane protein</topology>
    </subcellularLocation>
</comment>
<feature type="domain" description="ABC transmembrane type-1" evidence="12">
    <location>
        <begin position="907"/>
        <end position="1185"/>
    </location>
</feature>
<feature type="transmembrane region" description="Helical" evidence="10">
    <location>
        <begin position="895"/>
        <end position="925"/>
    </location>
</feature>
<dbReference type="InterPro" id="IPR003439">
    <property type="entry name" value="ABC_transporter-like_ATP-bd"/>
</dbReference>
<keyword evidence="6" id="KW-0067">ATP-binding</keyword>
<evidence type="ECO:0000256" key="5">
    <source>
        <dbReference type="ARBA" id="ARBA00022741"/>
    </source>
</evidence>
<feature type="transmembrane region" description="Helical" evidence="10">
    <location>
        <begin position="282"/>
        <end position="307"/>
    </location>
</feature>
<dbReference type="PROSITE" id="PS00211">
    <property type="entry name" value="ABC_TRANSPORTER_1"/>
    <property type="match status" value="1"/>
</dbReference>
<reference evidence="13" key="1">
    <citation type="submission" date="2021-10" db="EMBL/GenBank/DDBJ databases">
        <authorList>
            <person name="Piombo E."/>
        </authorList>
    </citation>
    <scope>NUCLEOTIDE SEQUENCE</scope>
</reference>
<dbReference type="InterPro" id="IPR011527">
    <property type="entry name" value="ABC1_TM_dom"/>
</dbReference>
<feature type="region of interest" description="Disordered" evidence="9">
    <location>
        <begin position="374"/>
        <end position="401"/>
    </location>
</feature>
<evidence type="ECO:0000256" key="1">
    <source>
        <dbReference type="ARBA" id="ARBA00004141"/>
    </source>
</evidence>
<sequence length="1484" mass="163851">MATNMQIFIENARLPRELWEHRLEICSSFLRQGNVHLLLVGSSLVSLTALYFLRTPWRSYCVVPKAAKIPVFQPSVSPAYAIGQSVASAVAFSLLLICGLREGVWQKPVSVGYIFILGLVQVVFRPFPGIRTNISHQINQVALGILILEAAELLLPLGVIGSHVGISSIGLAKLISLATIVLIALITPRFVKKQLATVEDAPTPTEHEASLEETCSWFSYYLSYGWLTNLILRGAFRDLCLDDLPSLPSYDAPARLLQRIQIVRLKGSRTFYSLCKTFRCEILSILTWAVLTAMVEYVAAFAMFNLLAYLENPNSTSLVVHPGVWISLLFIGPMTRSVCYQQSIFKSTRLMVLWRATVLQEIYQKMLRSRGEESIHMSDEDYRSGAPDVPQEEEPIDSPMPNSVKTEGLVSYDADMISNSSDLFYALTASLVSTAVAMTFLYQLLGWPSLVGIGVMAVLTPLPAIFSQRMSRLHRYVMEATDLRLSRLSEYLHALPTIKYFAWEPMVVDNINSIRQTEQQRIWKRNVTSMLVSMTGDLMSLVSLLAMFVSLVLFTNTPLRAPMAFTSVAITETLRSQFVWLCKVIQWVSQARGSLIRVDSFLEAAAERQSHPHGPPELQDATVRWSEHSPFTLCDVSVSFRLAALNVVSGGTGSGKSLLLLSLLGETNLASGLVTCPDDVAYVPQTAWLQSTSVRQNIIFYSDFDQERYNSVLHACDLLDDLSRLPLGDLTQVGERGSALSGGQKQRISLARALYSSASTLLLDDIFSALDAHTTSRVYSRCFRTRLLAGRTVILVTHLAAAIEDADLLISIDGGIVSVVSQDSGKQSLDSDLRSTLKAGATETVLDYTPSNGSLEEAEIEVQTGSTSTLTLLDNDGPEEKQASGRVPRLMILKYMLLFGGAIHASLALCSALIVQLAYLSITLWLSVWTNARDDEADRFPDQSFYLYVYTGTVVGFILLQFSNNFIFQRGGWYSARTMHQRLVNAVVKAPNSRFSSVSIGQILSRFGPDIQSIDAVLTDWLRMTLDNGLRFMLRLASIASIMPIFALPAGLFCLIGFATGEMYSRAEISIKRIVSIKFAPIFSHFNETTAGMAVIRAQRSIDGVFQQLLADKIAQHMRAAEAQFNCNRWVSIRSDFCAATIAATAGYIAYSKSGSAGLVGFSLTNAIGLSQTILTLIRNMNELEVELNSFQRIHDYTKIEPEETAETEAVLAKNKIPAAWPTCGRVEIRNLRARYAPDQVDVLQDINLDAKPGERIAIVGRTGSGKSTLGLSMLRSTYISAGQIFIDGVDITKVPLRRLRKAIGLIPQETVLFSGDAQSNLDPFSEADQSELQAVLQICSLSQERGTIGNTNGASHKAQLATDTPIASGGTNFSNGQRQIFGLARAMWRRSKVIIMDEATASVDHETDARMQRLVRSEFVGSTIIAIAHRLRTVVDYDRVIVMGEGRVVEMGTPSELLKSKGAFWEMLKHTGEYDELRKLIKS</sequence>
<dbReference type="CDD" id="cd18596">
    <property type="entry name" value="ABC_6TM_VMR1_D1_like"/>
    <property type="match status" value="1"/>
</dbReference>
<dbReference type="InterPro" id="IPR017871">
    <property type="entry name" value="ABC_transporter-like_CS"/>
</dbReference>
<evidence type="ECO:0000256" key="7">
    <source>
        <dbReference type="ARBA" id="ARBA00022989"/>
    </source>
</evidence>
<evidence type="ECO:0000256" key="10">
    <source>
        <dbReference type="SAM" id="Phobius"/>
    </source>
</evidence>
<dbReference type="PROSITE" id="PS50929">
    <property type="entry name" value="ABC_TM1F"/>
    <property type="match status" value="2"/>
</dbReference>
<keyword evidence="4" id="KW-0677">Repeat</keyword>
<dbReference type="InterPro" id="IPR027417">
    <property type="entry name" value="P-loop_NTPase"/>
</dbReference>
<dbReference type="GO" id="GO:0005737">
    <property type="term" value="C:cytoplasm"/>
    <property type="evidence" value="ECO:0007669"/>
    <property type="project" value="UniProtKB-ARBA"/>
</dbReference>
<feature type="transmembrane region" description="Helical" evidence="10">
    <location>
        <begin position="1032"/>
        <end position="1059"/>
    </location>
</feature>
<dbReference type="EMBL" id="CABFOC020000057">
    <property type="protein sequence ID" value="CAH0055610.1"/>
    <property type="molecule type" value="Genomic_DNA"/>
</dbReference>
<keyword evidence="14" id="KW-1185">Reference proteome</keyword>
<dbReference type="SMART" id="SM00382">
    <property type="entry name" value="AAA"/>
    <property type="match status" value="2"/>
</dbReference>
<feature type="transmembrane region" description="Helical" evidence="10">
    <location>
        <begin position="166"/>
        <end position="186"/>
    </location>
</feature>
<feature type="domain" description="ABC transporter" evidence="11">
    <location>
        <begin position="618"/>
        <end position="839"/>
    </location>
</feature>
<dbReference type="InterPro" id="IPR003593">
    <property type="entry name" value="AAA+_ATPase"/>
</dbReference>
<gene>
    <name evidence="13" type="ORF">CSOL1703_00017714</name>
</gene>
<feature type="compositionally biased region" description="Basic and acidic residues" evidence="9">
    <location>
        <begin position="374"/>
        <end position="383"/>
    </location>
</feature>
<feature type="domain" description="ABC transporter" evidence="11">
    <location>
        <begin position="1227"/>
        <end position="1471"/>
    </location>
</feature>
<keyword evidence="7 10" id="KW-1133">Transmembrane helix</keyword>
<dbReference type="SUPFAM" id="SSF90123">
    <property type="entry name" value="ABC transporter transmembrane region"/>
    <property type="match status" value="2"/>
</dbReference>
<keyword evidence="2" id="KW-0813">Transport</keyword>
<evidence type="ECO:0000256" key="3">
    <source>
        <dbReference type="ARBA" id="ARBA00022692"/>
    </source>
</evidence>
<protein>
    <submittedName>
        <fullName evidence="13">Uncharacterized protein</fullName>
    </submittedName>
</protein>
<keyword evidence="3 10" id="KW-0812">Transmembrane</keyword>
<feature type="transmembrane region" description="Helical" evidence="10">
    <location>
        <begin position="945"/>
        <end position="968"/>
    </location>
</feature>
<feature type="transmembrane region" description="Helical" evidence="10">
    <location>
        <begin position="78"/>
        <end position="97"/>
    </location>
</feature>
<evidence type="ECO:0000256" key="8">
    <source>
        <dbReference type="ARBA" id="ARBA00023136"/>
    </source>
</evidence>
<evidence type="ECO:0000313" key="14">
    <source>
        <dbReference type="Proteomes" id="UP000775872"/>
    </source>
</evidence>
<feature type="transmembrane region" description="Helical" evidence="10">
    <location>
        <begin position="423"/>
        <end position="441"/>
    </location>
</feature>
<proteinExistence type="predicted"/>
<feature type="transmembrane region" description="Helical" evidence="10">
    <location>
        <begin position="531"/>
        <end position="555"/>
    </location>
</feature>
<evidence type="ECO:0000259" key="12">
    <source>
        <dbReference type="PROSITE" id="PS50929"/>
    </source>
</evidence>
<dbReference type="GO" id="GO:0016887">
    <property type="term" value="F:ATP hydrolysis activity"/>
    <property type="evidence" value="ECO:0007669"/>
    <property type="project" value="InterPro"/>
</dbReference>
<dbReference type="Proteomes" id="UP000775872">
    <property type="component" value="Unassembled WGS sequence"/>
</dbReference>
<dbReference type="FunFam" id="3.40.50.300:FF:000838">
    <property type="entry name" value="ABC multidrug transporter (Eurofung)"/>
    <property type="match status" value="1"/>
</dbReference>
<dbReference type="Gene3D" id="3.40.50.300">
    <property type="entry name" value="P-loop containing nucleotide triphosphate hydrolases"/>
    <property type="match status" value="2"/>
</dbReference>
<evidence type="ECO:0000259" key="11">
    <source>
        <dbReference type="PROSITE" id="PS50893"/>
    </source>
</evidence>
<organism evidence="13 14">
    <name type="scientific">Clonostachys solani</name>
    <dbReference type="NCBI Taxonomy" id="160281"/>
    <lineage>
        <taxon>Eukaryota</taxon>
        <taxon>Fungi</taxon>
        <taxon>Dikarya</taxon>
        <taxon>Ascomycota</taxon>
        <taxon>Pezizomycotina</taxon>
        <taxon>Sordariomycetes</taxon>
        <taxon>Hypocreomycetidae</taxon>
        <taxon>Hypocreales</taxon>
        <taxon>Bionectriaceae</taxon>
        <taxon>Clonostachys</taxon>
    </lineage>
</organism>
<dbReference type="CDD" id="cd03244">
    <property type="entry name" value="ABCC_MRP_domain2"/>
    <property type="match status" value="1"/>
</dbReference>
<comment type="caution">
    <text evidence="13">The sequence shown here is derived from an EMBL/GenBank/DDBJ whole genome shotgun (WGS) entry which is preliminary data.</text>
</comment>
<dbReference type="GO" id="GO:0005525">
    <property type="term" value="F:GTP binding"/>
    <property type="evidence" value="ECO:0007669"/>
    <property type="project" value="InterPro"/>
</dbReference>
<dbReference type="InterPro" id="IPR036640">
    <property type="entry name" value="ABC1_TM_sf"/>
</dbReference>
<dbReference type="GO" id="GO:0005874">
    <property type="term" value="C:microtubule"/>
    <property type="evidence" value="ECO:0007669"/>
    <property type="project" value="InterPro"/>
</dbReference>
<keyword evidence="8 10" id="KW-0472">Membrane</keyword>
<evidence type="ECO:0000256" key="9">
    <source>
        <dbReference type="SAM" id="MobiDB-lite"/>
    </source>
</evidence>